<protein>
    <submittedName>
        <fullName evidence="2">HAD family hydrolase</fullName>
        <ecNumber evidence="2">3.1.3.-</ecNumber>
    </submittedName>
</protein>
<dbReference type="EMBL" id="JBHLXJ010000015">
    <property type="protein sequence ID" value="MFC0350961.1"/>
    <property type="molecule type" value="Genomic_DNA"/>
</dbReference>
<dbReference type="SMART" id="SM00577">
    <property type="entry name" value="CPDc"/>
    <property type="match status" value="1"/>
</dbReference>
<dbReference type="Proteomes" id="UP001589844">
    <property type="component" value="Unassembled WGS sequence"/>
</dbReference>
<dbReference type="EC" id="3.1.3.-" evidence="2"/>
<dbReference type="PROSITE" id="PS50969">
    <property type="entry name" value="FCP1"/>
    <property type="match status" value="1"/>
</dbReference>
<keyword evidence="2" id="KW-0378">Hydrolase</keyword>
<dbReference type="Gene3D" id="3.40.50.1000">
    <property type="entry name" value="HAD superfamily/HAD-like"/>
    <property type="match status" value="1"/>
</dbReference>
<dbReference type="PANTHER" id="PTHR12210">
    <property type="entry name" value="DULLARD PROTEIN PHOSPHATASE"/>
    <property type="match status" value="1"/>
</dbReference>
<dbReference type="GO" id="GO:0016787">
    <property type="term" value="F:hydrolase activity"/>
    <property type="evidence" value="ECO:0007669"/>
    <property type="project" value="UniProtKB-KW"/>
</dbReference>
<accession>A0ABV6IGJ9</accession>
<evidence type="ECO:0000313" key="2">
    <source>
        <dbReference type="EMBL" id="MFC0350961.1"/>
    </source>
</evidence>
<feature type="domain" description="FCP1 homology" evidence="1">
    <location>
        <begin position="1"/>
        <end position="161"/>
    </location>
</feature>
<keyword evidence="3" id="KW-1185">Reference proteome</keyword>
<dbReference type="InterPro" id="IPR036412">
    <property type="entry name" value="HAD-like_sf"/>
</dbReference>
<dbReference type="SUPFAM" id="SSF56784">
    <property type="entry name" value="HAD-like"/>
    <property type="match status" value="1"/>
</dbReference>
<organism evidence="2 3">
    <name type="scientific">Undibacterium danionis</name>
    <dbReference type="NCBI Taxonomy" id="1812100"/>
    <lineage>
        <taxon>Bacteria</taxon>
        <taxon>Pseudomonadati</taxon>
        <taxon>Pseudomonadota</taxon>
        <taxon>Betaproteobacteria</taxon>
        <taxon>Burkholderiales</taxon>
        <taxon>Oxalobacteraceae</taxon>
        <taxon>Undibacterium</taxon>
    </lineage>
</organism>
<dbReference type="InterPro" id="IPR023214">
    <property type="entry name" value="HAD_sf"/>
</dbReference>
<evidence type="ECO:0000313" key="3">
    <source>
        <dbReference type="Proteomes" id="UP001589844"/>
    </source>
</evidence>
<evidence type="ECO:0000259" key="1">
    <source>
        <dbReference type="PROSITE" id="PS50969"/>
    </source>
</evidence>
<proteinExistence type="predicted"/>
<dbReference type="RefSeq" id="WP_390213512.1">
    <property type="nucleotide sequence ID" value="NZ_JBHLXJ010000015.1"/>
</dbReference>
<comment type="caution">
    <text evidence="2">The sequence shown here is derived from an EMBL/GenBank/DDBJ whole genome shotgun (WGS) entry which is preliminary data.</text>
</comment>
<gene>
    <name evidence="2" type="ORF">ACFFJH_14180</name>
</gene>
<dbReference type="Pfam" id="PF03031">
    <property type="entry name" value="NIF"/>
    <property type="match status" value="1"/>
</dbReference>
<dbReference type="InterPro" id="IPR050365">
    <property type="entry name" value="TIM50"/>
</dbReference>
<reference evidence="2 3" key="1">
    <citation type="submission" date="2024-09" db="EMBL/GenBank/DDBJ databases">
        <authorList>
            <person name="Sun Q."/>
            <person name="Mori K."/>
        </authorList>
    </citation>
    <scope>NUCLEOTIDE SEQUENCE [LARGE SCALE GENOMIC DNA]</scope>
    <source>
        <strain evidence="2 3">CCM 8677</strain>
    </source>
</reference>
<name>A0ABV6IGJ9_9BURK</name>
<dbReference type="InterPro" id="IPR004274">
    <property type="entry name" value="FCP1_dom"/>
</dbReference>
<sequence>MTTRRLVIFDLDETLVHATETKLSYEPDFVVEPYFVYLRPYVHELLSFTANRFDVAVWSSSSTKYVMEVTKQIFGEKYPLKFAWSVEKCVQKVDTKTNGYVYIKDLRKVQSQGYIVENITIVDDSPEKIVRQPRNHLLVKSYQGECDDVGLIAVRETLETLSLL</sequence>